<dbReference type="UniPathway" id="UPA00288">
    <property type="reaction ID" value="UER01023"/>
</dbReference>
<comment type="similarity">
    <text evidence="3 11">Belongs to the SHMT family.</text>
</comment>
<accession>A0A2T7G9M2</accession>
<organism evidence="14 15">
    <name type="scientific">Pelagivirga sediminicola</name>
    <dbReference type="NCBI Taxonomy" id="2170575"/>
    <lineage>
        <taxon>Bacteria</taxon>
        <taxon>Pseudomonadati</taxon>
        <taxon>Pseudomonadota</taxon>
        <taxon>Alphaproteobacteria</taxon>
        <taxon>Rhodobacterales</taxon>
        <taxon>Paracoccaceae</taxon>
        <taxon>Pelagivirga</taxon>
    </lineage>
</organism>
<comment type="catalytic activity">
    <reaction evidence="11">
        <text>(6R)-5,10-methylene-5,6,7,8-tetrahydrofolate + glycine + H2O = (6S)-5,6,7,8-tetrahydrofolate + L-serine</text>
        <dbReference type="Rhea" id="RHEA:15481"/>
        <dbReference type="ChEBI" id="CHEBI:15377"/>
        <dbReference type="ChEBI" id="CHEBI:15636"/>
        <dbReference type="ChEBI" id="CHEBI:33384"/>
        <dbReference type="ChEBI" id="CHEBI:57305"/>
        <dbReference type="ChEBI" id="CHEBI:57453"/>
        <dbReference type="EC" id="2.1.2.1"/>
    </reaction>
</comment>
<dbReference type="Gene3D" id="3.40.640.10">
    <property type="entry name" value="Type I PLP-dependent aspartate aminotransferase-like (Major domain)"/>
    <property type="match status" value="1"/>
</dbReference>
<dbReference type="GO" id="GO:0019264">
    <property type="term" value="P:glycine biosynthetic process from serine"/>
    <property type="evidence" value="ECO:0007669"/>
    <property type="project" value="UniProtKB-UniRule"/>
</dbReference>
<comment type="subcellular location">
    <subcellularLocation>
        <location evidence="2 11">Cytoplasm</location>
    </subcellularLocation>
</comment>
<dbReference type="GO" id="GO:0008168">
    <property type="term" value="F:methyltransferase activity"/>
    <property type="evidence" value="ECO:0007669"/>
    <property type="project" value="UniProtKB-KW"/>
</dbReference>
<keyword evidence="5 11" id="KW-0963">Cytoplasm</keyword>
<comment type="function">
    <text evidence="11">Catalyzes the reversible interconversion of serine and glycine with tetrahydrofolate (THF) serving as the one-carbon carrier. This reaction serves as the major source of one-carbon groups required for the biosynthesis of purines, thymidylate, methionine, and other important biomolecules. Also exhibits THF-independent aldolase activity toward beta-hydroxyamino acids, producing glycine and aldehydes, via a retro-aldol mechanism.</text>
</comment>
<evidence type="ECO:0000256" key="6">
    <source>
        <dbReference type="ARBA" id="ARBA00022563"/>
    </source>
</evidence>
<dbReference type="HAMAP" id="MF_00051">
    <property type="entry name" value="SHMT"/>
    <property type="match status" value="1"/>
</dbReference>
<keyword evidence="15" id="KW-1185">Reference proteome</keyword>
<evidence type="ECO:0000256" key="8">
    <source>
        <dbReference type="ARBA" id="ARBA00022898"/>
    </source>
</evidence>
<keyword evidence="14" id="KW-0489">Methyltransferase</keyword>
<dbReference type="CDD" id="cd00378">
    <property type="entry name" value="SHMT"/>
    <property type="match status" value="1"/>
</dbReference>
<comment type="function">
    <text evidence="10">Catalyzes the reversible interconversion of alpha-methyl-L-serine to D-alanine with tetrahydrofolate (THF) serving as the one-carbon carrier. Cannot use alpha-methyl-D-serine, L-serine, D-serine or L-alanine.</text>
</comment>
<feature type="modified residue" description="N6-(pyridoxal phosphate)lysine" evidence="11 12">
    <location>
        <position position="233"/>
    </location>
</feature>
<dbReference type="GO" id="GO:0004372">
    <property type="term" value="F:glycine hydroxymethyltransferase activity"/>
    <property type="evidence" value="ECO:0007669"/>
    <property type="project" value="UniProtKB-UniRule"/>
</dbReference>
<dbReference type="AlphaFoldDB" id="A0A2T7G9M2"/>
<dbReference type="PANTHER" id="PTHR11680">
    <property type="entry name" value="SERINE HYDROXYMETHYLTRANSFERASE"/>
    <property type="match status" value="1"/>
</dbReference>
<reference evidence="14 15" key="1">
    <citation type="submission" date="2018-04" db="EMBL/GenBank/DDBJ databases">
        <title>Pelagivirga bohaiensis gen. nov., sp. nov., a bacterium isolated from the Bohai Sea.</title>
        <authorList>
            <person name="Ji X."/>
        </authorList>
    </citation>
    <scope>NUCLEOTIDE SEQUENCE [LARGE SCALE GENOMIC DNA]</scope>
    <source>
        <strain evidence="14 15">BH-SD19</strain>
    </source>
</reference>
<dbReference type="GO" id="GO:0050413">
    <property type="term" value="F:D-alanine 2-hydroxymethyltransferase activity"/>
    <property type="evidence" value="ECO:0007669"/>
    <property type="project" value="UniProtKB-EC"/>
</dbReference>
<dbReference type="Pfam" id="PF00464">
    <property type="entry name" value="SHMT"/>
    <property type="match status" value="1"/>
</dbReference>
<dbReference type="InterPro" id="IPR049943">
    <property type="entry name" value="Ser_HO-MeTrfase-like"/>
</dbReference>
<dbReference type="SUPFAM" id="SSF53383">
    <property type="entry name" value="PLP-dependent transferases"/>
    <property type="match status" value="1"/>
</dbReference>
<dbReference type="InterPro" id="IPR015422">
    <property type="entry name" value="PyrdxlP-dep_Trfase_small"/>
</dbReference>
<evidence type="ECO:0000256" key="4">
    <source>
        <dbReference type="ARBA" id="ARBA00011738"/>
    </source>
</evidence>
<dbReference type="UniPathway" id="UPA00193"/>
<proteinExistence type="inferred from homology"/>
<feature type="domain" description="Serine hydroxymethyltransferase-like" evidence="13">
    <location>
        <begin position="12"/>
        <end position="388"/>
    </location>
</feature>
<gene>
    <name evidence="11 14" type="primary">glyA</name>
    <name evidence="14" type="ORF">DC366_04995</name>
</gene>
<dbReference type="GO" id="GO:0005829">
    <property type="term" value="C:cytosol"/>
    <property type="evidence" value="ECO:0007669"/>
    <property type="project" value="TreeGrafter"/>
</dbReference>
<comment type="pathway">
    <text evidence="11">Amino-acid biosynthesis; glycine biosynthesis; glycine from L-serine: step 1/1.</text>
</comment>
<protein>
    <recommendedName>
        <fullName evidence="11">Serine hydroxymethyltransferase</fullName>
        <shortName evidence="11">SHMT</shortName>
        <shortName evidence="11">Serine methylase</shortName>
        <ecNumber evidence="11">2.1.2.1</ecNumber>
    </recommendedName>
</protein>
<evidence type="ECO:0000256" key="12">
    <source>
        <dbReference type="PIRSR" id="PIRSR000412-50"/>
    </source>
</evidence>
<dbReference type="Proteomes" id="UP000244446">
    <property type="component" value="Unassembled WGS sequence"/>
</dbReference>
<dbReference type="InterPro" id="IPR001085">
    <property type="entry name" value="Ser_HO-MeTrfase"/>
</dbReference>
<feature type="binding site" evidence="11">
    <location>
        <position position="124"/>
    </location>
    <ligand>
        <name>(6S)-5,6,7,8-tetrahydrofolate</name>
        <dbReference type="ChEBI" id="CHEBI:57453"/>
    </ligand>
</feature>
<comment type="caution">
    <text evidence="11">Lacks conserved residue(s) required for the propagation of feature annotation.</text>
</comment>
<evidence type="ECO:0000256" key="11">
    <source>
        <dbReference type="HAMAP-Rule" id="MF_00051"/>
    </source>
</evidence>
<dbReference type="RefSeq" id="WP_108691095.1">
    <property type="nucleotide sequence ID" value="NZ_QCYH01000002.1"/>
</dbReference>
<evidence type="ECO:0000256" key="5">
    <source>
        <dbReference type="ARBA" id="ARBA00022490"/>
    </source>
</evidence>
<comment type="pathway">
    <text evidence="11">One-carbon metabolism; tetrahydrofolate interconversion.</text>
</comment>
<evidence type="ECO:0000256" key="10">
    <source>
        <dbReference type="ARBA" id="ARBA00057572"/>
    </source>
</evidence>
<comment type="cofactor">
    <cofactor evidence="1 11 12">
        <name>pyridoxal 5'-phosphate</name>
        <dbReference type="ChEBI" id="CHEBI:597326"/>
    </cofactor>
</comment>
<evidence type="ECO:0000256" key="1">
    <source>
        <dbReference type="ARBA" id="ARBA00001933"/>
    </source>
</evidence>
<evidence type="ECO:0000256" key="9">
    <source>
        <dbReference type="ARBA" id="ARBA00051216"/>
    </source>
</evidence>
<dbReference type="NCBIfam" id="NF000586">
    <property type="entry name" value="PRK00011.1"/>
    <property type="match status" value="1"/>
</dbReference>
<comment type="caution">
    <text evidence="14">The sequence shown here is derived from an EMBL/GenBank/DDBJ whole genome shotgun (WGS) entry which is preliminary data.</text>
</comment>
<feature type="binding site" evidence="11">
    <location>
        <begin position="128"/>
        <end position="130"/>
    </location>
    <ligand>
        <name>(6S)-5,6,7,8-tetrahydrofolate</name>
        <dbReference type="ChEBI" id="CHEBI:57453"/>
    </ligand>
</feature>
<keyword evidence="11" id="KW-0028">Amino-acid biosynthesis</keyword>
<evidence type="ECO:0000256" key="3">
    <source>
        <dbReference type="ARBA" id="ARBA00006376"/>
    </source>
</evidence>
<evidence type="ECO:0000313" key="14">
    <source>
        <dbReference type="EMBL" id="PVA11121.1"/>
    </source>
</evidence>
<dbReference type="GO" id="GO:0035999">
    <property type="term" value="P:tetrahydrofolate interconversion"/>
    <property type="evidence" value="ECO:0007669"/>
    <property type="project" value="UniProtKB-UniRule"/>
</dbReference>
<evidence type="ECO:0000256" key="7">
    <source>
        <dbReference type="ARBA" id="ARBA00022679"/>
    </source>
</evidence>
<dbReference type="PANTHER" id="PTHR11680:SF35">
    <property type="entry name" value="SERINE HYDROXYMETHYLTRANSFERASE 1"/>
    <property type="match status" value="1"/>
</dbReference>
<keyword evidence="8 11" id="KW-0663">Pyridoxal phosphate</keyword>
<evidence type="ECO:0000256" key="2">
    <source>
        <dbReference type="ARBA" id="ARBA00004496"/>
    </source>
</evidence>
<dbReference type="OrthoDB" id="9803846at2"/>
<dbReference type="PROSITE" id="PS00096">
    <property type="entry name" value="SHMT"/>
    <property type="match status" value="1"/>
</dbReference>
<dbReference type="EC" id="2.1.2.1" evidence="11"/>
<dbReference type="InterPro" id="IPR015421">
    <property type="entry name" value="PyrdxlP-dep_Trfase_major"/>
</dbReference>
<name>A0A2T7G9M2_9RHOB</name>
<dbReference type="GO" id="GO:0032259">
    <property type="term" value="P:methylation"/>
    <property type="evidence" value="ECO:0007669"/>
    <property type="project" value="UniProtKB-KW"/>
</dbReference>
<sequence>MSDSGFFTESLSSRDAAVFDSITNELGRQRSEIELIASENIVSAAVMEAQGSVMTNKYAEGYPGRRYYGGCQFVDVAENLAIERACKLFGCDFANVQPNSGSQANQGVFTALLQPGDTILGMSLDAGGHLTHGAAPNQSGKWFNAIQYGVRRDTLDVDYDQMEALAKEHKPKMIIAGGSAIPRQLDFKRIREIADMVGAYVLADVAHFAGLIAAGEYPSPFPHSHVATTTTHKTLRGPRGGMILTNDEALAKKFNSAIFPGIQGGPLMHVIAGKAVAFGEALRPEFKGYIQQVIKNAQALADQLKKGGLDIVTDGTDTHLMLVDLRPKKVTGNIADASLGRAHITCNKNGVPFDPEKPTVTSGLRLGSPAGTTRGFKEDEFRQIGDWIVELVDGLAANGADGNADVEAKVRKEVAQMCERFPLYPNL</sequence>
<comment type="subunit">
    <text evidence="4 11">Homodimer.</text>
</comment>
<dbReference type="EMBL" id="QCYH01000002">
    <property type="protein sequence ID" value="PVA11121.1"/>
    <property type="molecule type" value="Genomic_DNA"/>
</dbReference>
<dbReference type="GO" id="GO:0030170">
    <property type="term" value="F:pyridoxal phosphate binding"/>
    <property type="evidence" value="ECO:0007669"/>
    <property type="project" value="UniProtKB-UniRule"/>
</dbReference>
<evidence type="ECO:0000259" key="13">
    <source>
        <dbReference type="Pfam" id="PF00464"/>
    </source>
</evidence>
<dbReference type="FunFam" id="3.40.640.10:FF:000001">
    <property type="entry name" value="Serine hydroxymethyltransferase"/>
    <property type="match status" value="1"/>
</dbReference>
<dbReference type="InterPro" id="IPR015424">
    <property type="entry name" value="PyrdxlP-dep_Trfase"/>
</dbReference>
<dbReference type="Gene3D" id="3.90.1150.10">
    <property type="entry name" value="Aspartate Aminotransferase, domain 1"/>
    <property type="match status" value="1"/>
</dbReference>
<keyword evidence="7 11" id="KW-0808">Transferase</keyword>
<feature type="site" description="Plays an important role in substrate specificity" evidence="11">
    <location>
        <position position="232"/>
    </location>
</feature>
<keyword evidence="6 11" id="KW-0554">One-carbon metabolism</keyword>
<dbReference type="PIRSF" id="PIRSF000412">
    <property type="entry name" value="SHMT"/>
    <property type="match status" value="1"/>
</dbReference>
<dbReference type="InterPro" id="IPR039429">
    <property type="entry name" value="SHMT-like_dom"/>
</dbReference>
<feature type="binding site" evidence="11">
    <location>
        <position position="248"/>
    </location>
    <ligand>
        <name>(6S)-5,6,7,8-tetrahydrofolate</name>
        <dbReference type="ChEBI" id="CHEBI:57453"/>
    </ligand>
</feature>
<comment type="catalytic activity">
    <reaction evidence="9">
        <text>(6R)-5,10-methylene-5,6,7,8-tetrahydrofolate + D-alanine + H2O = 2-methylserine + (6S)-5,6,7,8-tetrahydrofolate</text>
        <dbReference type="Rhea" id="RHEA:10064"/>
        <dbReference type="ChEBI" id="CHEBI:15377"/>
        <dbReference type="ChEBI" id="CHEBI:15636"/>
        <dbReference type="ChEBI" id="CHEBI:57416"/>
        <dbReference type="ChEBI" id="CHEBI:57453"/>
        <dbReference type="ChEBI" id="CHEBI:58275"/>
        <dbReference type="EC" id="2.1.2.7"/>
    </reaction>
</comment>
<evidence type="ECO:0000313" key="15">
    <source>
        <dbReference type="Proteomes" id="UP000244446"/>
    </source>
</evidence>
<dbReference type="InterPro" id="IPR019798">
    <property type="entry name" value="Ser_HO-MeTrfase_PLP_BS"/>
</dbReference>